<dbReference type="KEGG" id="roz:CBI38_29070"/>
<dbReference type="PANTHER" id="PTHR37539:SF1">
    <property type="entry name" value="ER-BOUND OXYGENASE MPAB_MPAB'_RUBBER OXYGENASE CATALYTIC DOMAIN-CONTAINING PROTEIN"/>
    <property type="match status" value="1"/>
</dbReference>
<dbReference type="OrthoDB" id="7614910at2"/>
<reference evidence="2 3" key="1">
    <citation type="submission" date="2017-05" db="EMBL/GenBank/DDBJ databases">
        <title>Isolation of Rhodococcus sp. S2-17 biodegrading of BP-3.</title>
        <authorList>
            <person name="Lee Y."/>
            <person name="Kim K.H."/>
            <person name="Chun B.H."/>
            <person name="Jung H.S."/>
            <person name="Jeon C.O."/>
        </authorList>
    </citation>
    <scope>NUCLEOTIDE SEQUENCE [LARGE SCALE GENOMIC DNA]</scope>
    <source>
        <strain evidence="2 3">S2-17</strain>
    </source>
</reference>
<name>A0A2S2C294_9NOCA</name>
<dbReference type="Pfam" id="PF09995">
    <property type="entry name" value="MPAB_Lcp_cat"/>
    <property type="match status" value="1"/>
</dbReference>
<dbReference type="InterPro" id="IPR018713">
    <property type="entry name" value="MPAB/Lcp_cat_dom"/>
</dbReference>
<evidence type="ECO:0000313" key="3">
    <source>
        <dbReference type="Proteomes" id="UP000245711"/>
    </source>
</evidence>
<dbReference type="InterPro" id="IPR037473">
    <property type="entry name" value="Lcp-like"/>
</dbReference>
<sequence>MTGMQTRESVSEFVPPRRFARDVEWGRRSMRALSLLTHGDTTPTPVEVDRHARAVASQDELGAALAQAILVDKTVTMAQFTTALSRGITNVEDPAAPLTAFFDSVDHRPSWVDDARLERGAAVCLRSGMTGLDLLATGSLMNGYRSSATTRQLVSTGRLVGDQAGARVAETVRWWYECVLPGGMDRDRQGWQLSVHVRLMHAFVNHSLLRDEDWDVAELGMPINQSDQAGTLALFSTTFLIGLRSLGVWVSADEGRDVMHLWRYIGWLMGIDDHWLVDDENSGRRNMCQIGMFAPGPDDNSRILADALQRSWAKFSYDRAQSLRRRINRQRLLSIQRLFSGKAGMRELGLPATLAWYVPLALVGNGALHGAARLSPAVRQRVSRRSRRRVENWLADNEPKRGPGQRRS</sequence>
<dbReference type="PANTHER" id="PTHR37539">
    <property type="entry name" value="SECRETED PROTEIN-RELATED"/>
    <property type="match status" value="1"/>
</dbReference>
<proteinExistence type="predicted"/>
<dbReference type="RefSeq" id="WP_109334457.1">
    <property type="nucleotide sequence ID" value="NZ_CP021354.1"/>
</dbReference>
<keyword evidence="3" id="KW-1185">Reference proteome</keyword>
<dbReference type="EMBL" id="CP021354">
    <property type="protein sequence ID" value="AWK75007.1"/>
    <property type="molecule type" value="Genomic_DNA"/>
</dbReference>
<organism evidence="2 3">
    <name type="scientific">Rhodococcus oxybenzonivorans</name>
    <dbReference type="NCBI Taxonomy" id="1990687"/>
    <lineage>
        <taxon>Bacteria</taxon>
        <taxon>Bacillati</taxon>
        <taxon>Actinomycetota</taxon>
        <taxon>Actinomycetes</taxon>
        <taxon>Mycobacteriales</taxon>
        <taxon>Nocardiaceae</taxon>
        <taxon>Rhodococcus</taxon>
    </lineage>
</organism>
<dbReference type="AlphaFoldDB" id="A0A2S2C294"/>
<dbReference type="GO" id="GO:0016491">
    <property type="term" value="F:oxidoreductase activity"/>
    <property type="evidence" value="ECO:0007669"/>
    <property type="project" value="InterPro"/>
</dbReference>
<feature type="domain" description="ER-bound oxygenase mpaB/mpaB'/Rubber oxygenase catalytic" evidence="1">
    <location>
        <begin position="134"/>
        <end position="356"/>
    </location>
</feature>
<protein>
    <recommendedName>
        <fullName evidence="1">ER-bound oxygenase mpaB/mpaB'/Rubber oxygenase catalytic domain-containing protein</fullName>
    </recommendedName>
</protein>
<dbReference type="Proteomes" id="UP000245711">
    <property type="component" value="Chromosome"/>
</dbReference>
<gene>
    <name evidence="2" type="ORF">CBI38_29070</name>
</gene>
<evidence type="ECO:0000259" key="1">
    <source>
        <dbReference type="Pfam" id="PF09995"/>
    </source>
</evidence>
<evidence type="ECO:0000313" key="2">
    <source>
        <dbReference type="EMBL" id="AWK75007.1"/>
    </source>
</evidence>
<accession>A0A2S2C294</accession>